<evidence type="ECO:0000313" key="14">
    <source>
        <dbReference type="EMBL" id="QKX53775.1"/>
    </source>
</evidence>
<dbReference type="SFLD" id="SFLDS00052">
    <property type="entry name" value="Ferric_Reductase_Domain"/>
    <property type="match status" value="1"/>
</dbReference>
<dbReference type="GO" id="GO:0006826">
    <property type="term" value="P:iron ion transport"/>
    <property type="evidence" value="ECO:0007669"/>
    <property type="project" value="TreeGrafter"/>
</dbReference>
<dbReference type="EMBL" id="CP055898">
    <property type="protein sequence ID" value="QKX53775.1"/>
    <property type="molecule type" value="Genomic_DNA"/>
</dbReference>
<evidence type="ECO:0000256" key="4">
    <source>
        <dbReference type="ARBA" id="ARBA00022982"/>
    </source>
</evidence>
<name>A0A7H8QJY9_TALRU</name>
<dbReference type="PANTHER" id="PTHR32361:SF9">
    <property type="entry name" value="FERRIC REDUCTASE TRANSMEMBRANE COMPONENT 3-RELATED"/>
    <property type="match status" value="1"/>
</dbReference>
<dbReference type="InterPro" id="IPR013130">
    <property type="entry name" value="Fe3_Rdtase_TM_dom"/>
</dbReference>
<keyword evidence="3 10" id="KW-0812">Transmembrane</keyword>
<feature type="transmembrane region" description="Helical" evidence="10">
    <location>
        <begin position="31"/>
        <end position="53"/>
    </location>
</feature>
<comment type="subcellular location">
    <subcellularLocation>
        <location evidence="1">Membrane</location>
        <topology evidence="1">Multi-pass membrane protein</topology>
    </subcellularLocation>
</comment>
<dbReference type="Pfam" id="PF08022">
    <property type="entry name" value="FAD_binding_8"/>
    <property type="match status" value="1"/>
</dbReference>
<dbReference type="CDD" id="cd06186">
    <property type="entry name" value="NOX_Duox_like_FAD_NADP"/>
    <property type="match status" value="1"/>
</dbReference>
<dbReference type="GO" id="GO:0005886">
    <property type="term" value="C:plasma membrane"/>
    <property type="evidence" value="ECO:0007669"/>
    <property type="project" value="TreeGrafter"/>
</dbReference>
<evidence type="ECO:0000256" key="1">
    <source>
        <dbReference type="ARBA" id="ARBA00004141"/>
    </source>
</evidence>
<feature type="domain" description="Ferric reductase NAD binding" evidence="13">
    <location>
        <begin position="377"/>
        <end position="539"/>
    </location>
</feature>
<dbReference type="GeneID" id="55988368"/>
<organism evidence="14 15">
    <name type="scientific">Talaromyces rugulosus</name>
    <name type="common">Penicillium rugulosum</name>
    <dbReference type="NCBI Taxonomy" id="121627"/>
    <lineage>
        <taxon>Eukaryota</taxon>
        <taxon>Fungi</taxon>
        <taxon>Dikarya</taxon>
        <taxon>Ascomycota</taxon>
        <taxon>Pezizomycotina</taxon>
        <taxon>Eurotiomycetes</taxon>
        <taxon>Eurotiomycetidae</taxon>
        <taxon>Eurotiales</taxon>
        <taxon>Trichocomaceae</taxon>
        <taxon>Talaromyces</taxon>
        <taxon>Talaromyces sect. Islandici</taxon>
    </lineage>
</organism>
<dbReference type="InterPro" id="IPR013112">
    <property type="entry name" value="FAD-bd_8"/>
</dbReference>
<dbReference type="GO" id="GO:0000293">
    <property type="term" value="F:ferric-chelate reductase activity"/>
    <property type="evidence" value="ECO:0007669"/>
    <property type="project" value="UniProtKB-ARBA"/>
</dbReference>
<dbReference type="PANTHER" id="PTHR32361">
    <property type="entry name" value="FERRIC/CUPRIC REDUCTASE TRANSMEMBRANE COMPONENT"/>
    <property type="match status" value="1"/>
</dbReference>
<feature type="domain" description="Ferric oxidoreductase" evidence="11">
    <location>
        <begin position="124"/>
        <end position="240"/>
    </location>
</feature>
<feature type="transmembrane region" description="Helical" evidence="10">
    <location>
        <begin position="162"/>
        <end position="181"/>
    </location>
</feature>
<keyword evidence="7" id="KW-0406">Ion transport</keyword>
<dbReference type="GO" id="GO:0006879">
    <property type="term" value="P:intracellular iron ion homeostasis"/>
    <property type="evidence" value="ECO:0007669"/>
    <property type="project" value="TreeGrafter"/>
</dbReference>
<evidence type="ECO:0000256" key="9">
    <source>
        <dbReference type="SAM" id="MobiDB-lite"/>
    </source>
</evidence>
<keyword evidence="2" id="KW-0813">Transport</keyword>
<dbReference type="InterPro" id="IPR039261">
    <property type="entry name" value="FNR_nucleotide-bd"/>
</dbReference>
<feature type="transmembrane region" description="Helical" evidence="10">
    <location>
        <begin position="94"/>
        <end position="111"/>
    </location>
</feature>
<keyword evidence="8 10" id="KW-0472">Membrane</keyword>
<evidence type="ECO:0000256" key="3">
    <source>
        <dbReference type="ARBA" id="ARBA00022692"/>
    </source>
</evidence>
<evidence type="ECO:0000259" key="13">
    <source>
        <dbReference type="Pfam" id="PF08030"/>
    </source>
</evidence>
<sequence>MGFESPAAIASSVFKRAGPEETPESQVTQHAFAGVFSGLVGLFIIFHWIRVLYIKRRRTKVGGSFEGSVAKTLRQTHEVVTSKLILGRFNGGRTLLYFTYWAVNLICYLTNVELNSLFSVVLRLGWMAVLNLCIVIFLSLKHTPLALLSVSNYDKLMPLHKVAGYTTIIAAWAHGIVFIKIKSDEGELHAVVTEDILTYGLSGLIVFAVIGLTTLPWFMKRGYELFHVIHALLTVAILIIIGLHRPQFDGKVLIAIVMAAAVTLLDRSLRFSRLVYFSFGNYATLRALPNGATRVRLHRSINAAQSSHAYLWIPSVRLFQTHPFTLVSTSPVEFVVRAHDGFTEALHKKAQAVGPETKLRASINGPYGAPTESFSDYDNVFLVSGGSGGSFTFPLALDLIRRQLAEKTRITFLWATRTKESINWYRPEIEEILASGFVDLKVYVTNSQAKNGSSSFSTKTAASEHVNTKTSNGDNEAIELTTPEPFDQGGKYAGLNIEFGRPDVDSLLSEFVATAASNQRVIVGACGPSTLMSDVKKHASRNAGRGDGASVTYYNEEFGW</sequence>
<dbReference type="SFLD" id="SFLDG01168">
    <property type="entry name" value="Ferric_reductase_subgroup_(FRE"/>
    <property type="match status" value="1"/>
</dbReference>
<dbReference type="GO" id="GO:0015677">
    <property type="term" value="P:copper ion import"/>
    <property type="evidence" value="ECO:0007669"/>
    <property type="project" value="TreeGrafter"/>
</dbReference>
<dbReference type="RefSeq" id="XP_035339954.1">
    <property type="nucleotide sequence ID" value="XM_035484061.1"/>
</dbReference>
<feature type="transmembrane region" description="Helical" evidence="10">
    <location>
        <begin position="225"/>
        <end position="244"/>
    </location>
</feature>
<evidence type="ECO:0000256" key="5">
    <source>
        <dbReference type="ARBA" id="ARBA00022989"/>
    </source>
</evidence>
<feature type="domain" description="FAD-binding 8" evidence="12">
    <location>
        <begin position="283"/>
        <end position="370"/>
    </location>
</feature>
<feature type="transmembrane region" description="Helical" evidence="10">
    <location>
        <begin position="196"/>
        <end position="218"/>
    </location>
</feature>
<evidence type="ECO:0000259" key="12">
    <source>
        <dbReference type="Pfam" id="PF08022"/>
    </source>
</evidence>
<dbReference type="Gene3D" id="3.40.50.80">
    <property type="entry name" value="Nucleotide-binding domain of ferredoxin-NADP reductase (FNR) module"/>
    <property type="match status" value="1"/>
</dbReference>
<dbReference type="Proteomes" id="UP000509510">
    <property type="component" value="Chromosome I"/>
</dbReference>
<reference evidence="15" key="1">
    <citation type="submission" date="2020-06" db="EMBL/GenBank/DDBJ databases">
        <title>A chromosome-scale genome assembly of Talaromyces rugulosus W13939.</title>
        <authorList>
            <person name="Wang B."/>
            <person name="Guo L."/>
            <person name="Ye K."/>
            <person name="Wang L."/>
        </authorList>
    </citation>
    <scope>NUCLEOTIDE SEQUENCE [LARGE SCALE GENOMIC DNA]</scope>
    <source>
        <strain evidence="15">W13939</strain>
    </source>
</reference>
<evidence type="ECO:0000256" key="8">
    <source>
        <dbReference type="ARBA" id="ARBA00023136"/>
    </source>
</evidence>
<dbReference type="Pfam" id="PF08030">
    <property type="entry name" value="NAD_binding_6"/>
    <property type="match status" value="1"/>
</dbReference>
<keyword evidence="5 10" id="KW-1133">Transmembrane helix</keyword>
<dbReference type="AlphaFoldDB" id="A0A7H8QJY9"/>
<evidence type="ECO:0000256" key="2">
    <source>
        <dbReference type="ARBA" id="ARBA00022448"/>
    </source>
</evidence>
<evidence type="ECO:0008006" key="16">
    <source>
        <dbReference type="Google" id="ProtNLM"/>
    </source>
</evidence>
<evidence type="ECO:0000313" key="15">
    <source>
        <dbReference type="Proteomes" id="UP000509510"/>
    </source>
</evidence>
<dbReference type="OrthoDB" id="10006946at2759"/>
<dbReference type="Pfam" id="PF01794">
    <property type="entry name" value="Ferric_reduct"/>
    <property type="match status" value="1"/>
</dbReference>
<gene>
    <name evidence="14" type="ORF">TRUGW13939_00855</name>
</gene>
<keyword evidence="4" id="KW-0249">Electron transport</keyword>
<feature type="transmembrane region" description="Helical" evidence="10">
    <location>
        <begin position="117"/>
        <end position="141"/>
    </location>
</feature>
<feature type="region of interest" description="Disordered" evidence="9">
    <location>
        <begin position="451"/>
        <end position="483"/>
    </location>
</feature>
<dbReference type="InterPro" id="IPR051410">
    <property type="entry name" value="Ferric/Cupric_Reductase"/>
</dbReference>
<protein>
    <recommendedName>
        <fullName evidence="16">FAD-binding FR-type domain-containing protein</fullName>
    </recommendedName>
</protein>
<evidence type="ECO:0000259" key="11">
    <source>
        <dbReference type="Pfam" id="PF01794"/>
    </source>
</evidence>
<dbReference type="SUPFAM" id="SSF52343">
    <property type="entry name" value="Ferredoxin reductase-like, C-terminal NADP-linked domain"/>
    <property type="match status" value="1"/>
</dbReference>
<accession>A0A7H8QJY9</accession>
<dbReference type="InterPro" id="IPR013121">
    <property type="entry name" value="Fe_red_NAD-bd_6"/>
</dbReference>
<dbReference type="KEGG" id="trg:TRUGW13939_00855"/>
<keyword evidence="15" id="KW-1185">Reference proteome</keyword>
<evidence type="ECO:0000256" key="6">
    <source>
        <dbReference type="ARBA" id="ARBA00023002"/>
    </source>
</evidence>
<proteinExistence type="predicted"/>
<evidence type="ECO:0000256" key="10">
    <source>
        <dbReference type="SAM" id="Phobius"/>
    </source>
</evidence>
<evidence type="ECO:0000256" key="7">
    <source>
        <dbReference type="ARBA" id="ARBA00023065"/>
    </source>
</evidence>
<feature type="compositionally biased region" description="Polar residues" evidence="9">
    <location>
        <begin position="451"/>
        <end position="461"/>
    </location>
</feature>
<keyword evidence="6" id="KW-0560">Oxidoreductase</keyword>